<feature type="region of interest" description="Disordered" evidence="2">
    <location>
        <begin position="1"/>
        <end position="55"/>
    </location>
</feature>
<dbReference type="InterPro" id="IPR052394">
    <property type="entry name" value="LRR-containing"/>
</dbReference>
<proteinExistence type="predicted"/>
<dbReference type="InterPro" id="IPR011992">
    <property type="entry name" value="EF-hand-dom_pair"/>
</dbReference>
<dbReference type="OrthoDB" id="120976at2759"/>
<reference evidence="5" key="2">
    <citation type="journal article" date="2013" name="Nature">
        <title>Insights into bilaterian evolution from three spiralian genomes.</title>
        <authorList>
            <person name="Simakov O."/>
            <person name="Marletaz F."/>
            <person name="Cho S.J."/>
            <person name="Edsinger-Gonzales E."/>
            <person name="Havlak P."/>
            <person name="Hellsten U."/>
            <person name="Kuo D.H."/>
            <person name="Larsson T."/>
            <person name="Lv J."/>
            <person name="Arendt D."/>
            <person name="Savage R."/>
            <person name="Osoegawa K."/>
            <person name="de Jong P."/>
            <person name="Grimwood J."/>
            <person name="Chapman J.A."/>
            <person name="Shapiro H."/>
            <person name="Aerts A."/>
            <person name="Otillar R.P."/>
            <person name="Terry A.Y."/>
            <person name="Boore J.L."/>
            <person name="Grigoriev I.V."/>
            <person name="Lindberg D.R."/>
            <person name="Seaver E.C."/>
            <person name="Weisblat D.A."/>
            <person name="Putnam N.H."/>
            <person name="Rokhsar D.S."/>
        </authorList>
    </citation>
    <scope>NUCLEOTIDE SEQUENCE</scope>
    <source>
        <strain evidence="5">I ESC-2004</strain>
    </source>
</reference>
<dbReference type="HOGENOM" id="CLU_017147_3_2_1"/>
<reference evidence="5" key="1">
    <citation type="submission" date="2012-12" db="EMBL/GenBank/DDBJ databases">
        <authorList>
            <person name="Hellsten U."/>
            <person name="Grimwood J."/>
            <person name="Chapman J.A."/>
            <person name="Shapiro H."/>
            <person name="Aerts A."/>
            <person name="Otillar R.P."/>
            <person name="Terry A.Y."/>
            <person name="Boore J.L."/>
            <person name="Simakov O."/>
            <person name="Marletaz F."/>
            <person name="Cho S.-J."/>
            <person name="Edsinger-Gonzales E."/>
            <person name="Havlak P."/>
            <person name="Kuo D.-H."/>
            <person name="Larsson T."/>
            <person name="Lv J."/>
            <person name="Arendt D."/>
            <person name="Savage R."/>
            <person name="Osoegawa K."/>
            <person name="de Jong P."/>
            <person name="Lindberg D.R."/>
            <person name="Seaver E.C."/>
            <person name="Weisblat D.A."/>
            <person name="Putnam N.H."/>
            <person name="Grigoriev I.V."/>
            <person name="Rokhsar D.S."/>
        </authorList>
    </citation>
    <scope>NUCLEOTIDE SEQUENCE</scope>
    <source>
        <strain evidence="5">I ESC-2004</strain>
    </source>
</reference>
<organism evidence="4 5">
    <name type="scientific">Capitella teleta</name>
    <name type="common">Polychaete worm</name>
    <dbReference type="NCBI Taxonomy" id="283909"/>
    <lineage>
        <taxon>Eukaryota</taxon>
        <taxon>Metazoa</taxon>
        <taxon>Spiralia</taxon>
        <taxon>Lophotrochozoa</taxon>
        <taxon>Annelida</taxon>
        <taxon>Polychaeta</taxon>
        <taxon>Sedentaria</taxon>
        <taxon>Scolecida</taxon>
        <taxon>Capitellidae</taxon>
        <taxon>Capitella</taxon>
    </lineage>
</organism>
<dbReference type="SMART" id="SM00054">
    <property type="entry name" value="EFh"/>
    <property type="match status" value="2"/>
</dbReference>
<keyword evidence="1" id="KW-0106">Calcium</keyword>
<evidence type="ECO:0000259" key="3">
    <source>
        <dbReference type="PROSITE" id="PS50222"/>
    </source>
</evidence>
<feature type="domain" description="EF-hand" evidence="3">
    <location>
        <begin position="440"/>
        <end position="475"/>
    </location>
</feature>
<dbReference type="PROSITE" id="PS00018">
    <property type="entry name" value="EF_HAND_1"/>
    <property type="match status" value="1"/>
</dbReference>
<dbReference type="PANTHER" id="PTHR24114:SF50">
    <property type="entry name" value="RNI-LIKE PROTEIN"/>
    <property type="match status" value="1"/>
</dbReference>
<accession>X2ATT6</accession>
<feature type="domain" description="EF-hand" evidence="3">
    <location>
        <begin position="476"/>
        <end position="511"/>
    </location>
</feature>
<sequence>MASDQQTDVPPPILEKQKTSDDSLEDFVEESDDDDLIPDNLPVGGRRSRQGSKTIATPPSLAKILRRPSFNNVFIAKIEEDTETVLDIADRLPPYDYTGQRAYEKACSKFKALLSSRFHRKLAEDSSVDLKHYNLGSKGAMALSIPLVINTRISSLNLKDNNLNEEGVVWIGRMMAENTTVTELNLSHNNIGSHGALVMAEVLRQNIRLKSLDISGNNFTDGDAKVLTKPIEEHPNLRYLNLGSNCFGSEAGVLFKDLIAENATLQELDLRWNQIRMKGAQELARGMKENVSLKSLHLGWNGFSDDGAKALAEALKTCPLSYLDISANRIGSEGFLAMIKILGQNEDLKELKISGNPVGEAAALAGMDLLLAMPELHLDELEMVDISFGSAFKRKVASLAEPHPEFKCLHGYLDSYGKKVRKKFDMVAQALQAMQEYCNKHSMNIVELFSRFDADGSMSVTHDEFKLGIKEAGINVTEEHVTCLINALDEDGDGEIDFSEMVLGAEQYSQPSSGKD</sequence>
<dbReference type="PROSITE" id="PS50222">
    <property type="entry name" value="EF_HAND_2"/>
    <property type="match status" value="2"/>
</dbReference>
<feature type="compositionally biased region" description="Acidic residues" evidence="2">
    <location>
        <begin position="22"/>
        <end position="37"/>
    </location>
</feature>
<dbReference type="EMBL" id="AMQN01000171">
    <property type="status" value="NOT_ANNOTATED_CDS"/>
    <property type="molecule type" value="Genomic_DNA"/>
</dbReference>
<dbReference type="AlphaFoldDB" id="X2ATT6"/>
<dbReference type="Gene3D" id="3.80.10.10">
    <property type="entry name" value="Ribonuclease Inhibitor"/>
    <property type="match status" value="2"/>
</dbReference>
<reference evidence="4" key="3">
    <citation type="submission" date="2015-06" db="UniProtKB">
        <authorList>
            <consortium name="EnsemblMetazoa"/>
        </authorList>
    </citation>
    <scope>IDENTIFICATION</scope>
</reference>
<evidence type="ECO:0000256" key="2">
    <source>
        <dbReference type="SAM" id="MobiDB-lite"/>
    </source>
</evidence>
<evidence type="ECO:0000313" key="5">
    <source>
        <dbReference type="Proteomes" id="UP000014760"/>
    </source>
</evidence>
<dbReference type="SUPFAM" id="SSF52047">
    <property type="entry name" value="RNI-like"/>
    <property type="match status" value="1"/>
</dbReference>
<dbReference type="Pfam" id="PF13499">
    <property type="entry name" value="EF-hand_7"/>
    <property type="match status" value="1"/>
</dbReference>
<dbReference type="OMA" id="HEKHENF"/>
<dbReference type="InterPro" id="IPR018247">
    <property type="entry name" value="EF_Hand_1_Ca_BS"/>
</dbReference>
<name>X2ATT6_CAPTE</name>
<dbReference type="EnsemblMetazoa" id="CapteT222965">
    <property type="protein sequence ID" value="CapteP222965"/>
    <property type="gene ID" value="CapteG222965"/>
</dbReference>
<dbReference type="InterPro" id="IPR032675">
    <property type="entry name" value="LRR_dom_sf"/>
</dbReference>
<keyword evidence="5" id="KW-1185">Reference proteome</keyword>
<dbReference type="Gene3D" id="1.10.238.10">
    <property type="entry name" value="EF-hand"/>
    <property type="match status" value="1"/>
</dbReference>
<dbReference type="SMART" id="SM00368">
    <property type="entry name" value="LRR_RI"/>
    <property type="match status" value="7"/>
</dbReference>
<evidence type="ECO:0000313" key="4">
    <source>
        <dbReference type="EnsemblMetazoa" id="CapteP222965"/>
    </source>
</evidence>
<dbReference type="GO" id="GO:0005509">
    <property type="term" value="F:calcium ion binding"/>
    <property type="evidence" value="ECO:0007669"/>
    <property type="project" value="InterPro"/>
</dbReference>
<dbReference type="PANTHER" id="PTHR24114">
    <property type="entry name" value="LEUCINE RICH REPEAT FAMILY PROTEIN"/>
    <property type="match status" value="1"/>
</dbReference>
<dbReference type="SUPFAM" id="SSF47473">
    <property type="entry name" value="EF-hand"/>
    <property type="match status" value="1"/>
</dbReference>
<dbReference type="CDD" id="cd00051">
    <property type="entry name" value="EFh"/>
    <property type="match status" value="1"/>
</dbReference>
<dbReference type="Pfam" id="PF13516">
    <property type="entry name" value="LRR_6"/>
    <property type="match status" value="5"/>
</dbReference>
<dbReference type="InterPro" id="IPR001611">
    <property type="entry name" value="Leu-rich_rpt"/>
</dbReference>
<dbReference type="Proteomes" id="UP000014760">
    <property type="component" value="Unassembled WGS sequence"/>
</dbReference>
<evidence type="ECO:0000256" key="1">
    <source>
        <dbReference type="ARBA" id="ARBA00022837"/>
    </source>
</evidence>
<dbReference type="InterPro" id="IPR002048">
    <property type="entry name" value="EF_hand_dom"/>
</dbReference>
<dbReference type="EMBL" id="AMQN01000170">
    <property type="status" value="NOT_ANNOTATED_CDS"/>
    <property type="molecule type" value="Genomic_DNA"/>
</dbReference>
<protein>
    <recommendedName>
        <fullName evidence="3">EF-hand domain-containing protein</fullName>
    </recommendedName>
</protein>